<name>A0A0L0GKZ3_9ENTR</name>
<sequence>MSWNDVSGVSKFQIWTEPCASSTDGSEAWLFVNGRHQIKVTVGISLGLNYDGTELPSVDEVKNALTLVSNKDGGSIKYLVAGNAGSYCEVYEPNHSALQANLKANNFQYTFEYYFSSNTAKNPNIASEEISAKLTYTDKYGNVISNDMSANSDYYQKGYIKVHCLSQRTNKHKIVKNTSQPYYNVFDNSSWGHEDPFVDVYRMTIEDSYFNIQDFSLTPQSWRKTQKGITCLALDMYQSDGPKWQNTTQCFCPTLDYGLGEKWYSVDAYVYQWPDPKDGSYYGNFRIEGYTQKAHEIVFFCTTIDFDDRDSNHRVQRPTAHFITHDQFGNETTVDVAINYGEPCWHMVWPTLDGNVPPFGQ</sequence>
<dbReference type="AlphaFoldDB" id="A0A0L0GKZ3"/>
<protein>
    <submittedName>
        <fullName evidence="1">Uncharacterized protein</fullName>
    </submittedName>
</protein>
<dbReference type="EMBL" id="JNGI01000177">
    <property type="protein sequence ID" value="KNC89083.1"/>
    <property type="molecule type" value="Genomic_DNA"/>
</dbReference>
<keyword evidence="2" id="KW-1185">Reference proteome</keyword>
<evidence type="ECO:0000313" key="1">
    <source>
        <dbReference type="EMBL" id="KNC89083.1"/>
    </source>
</evidence>
<reference evidence="1 2" key="1">
    <citation type="journal article" date="2015" name="Appl. Environ. Microbiol.">
        <title>The Enterobacterium Trabulsiella odontotermitis Presents Novel Adaptations Related to Its Association with Fungus-Growing Termites.</title>
        <authorList>
            <person name="Sapountzis P."/>
            <person name="Gruntjes T."/>
            <person name="Otani S."/>
            <person name="Estevez J."/>
            <person name="da Costa R.R."/>
            <person name="Plunkett G.3rd."/>
            <person name="Perna N.T."/>
            <person name="Poulsen M."/>
        </authorList>
    </citation>
    <scope>NUCLEOTIDE SEQUENCE [LARGE SCALE GENOMIC DNA]</scope>
    <source>
        <strain evidence="1 2">12</strain>
    </source>
</reference>
<comment type="caution">
    <text evidence="1">The sequence shown here is derived from an EMBL/GenBank/DDBJ whole genome shotgun (WGS) entry which is preliminary data.</text>
</comment>
<gene>
    <name evidence="1" type="ORF">GM31_08430</name>
</gene>
<accession>A0A0L0GKZ3</accession>
<dbReference type="PATRIC" id="fig|379893.4.peg.1720"/>
<organism evidence="1 2">
    <name type="scientific">Trabulsiella odontotermitis</name>
    <dbReference type="NCBI Taxonomy" id="379893"/>
    <lineage>
        <taxon>Bacteria</taxon>
        <taxon>Pseudomonadati</taxon>
        <taxon>Pseudomonadota</taxon>
        <taxon>Gammaproteobacteria</taxon>
        <taxon>Enterobacterales</taxon>
        <taxon>Enterobacteriaceae</taxon>
        <taxon>Trabulsiella</taxon>
    </lineage>
</organism>
<evidence type="ECO:0000313" key="2">
    <source>
        <dbReference type="Proteomes" id="UP000037393"/>
    </source>
</evidence>
<proteinExistence type="predicted"/>
<dbReference type="Proteomes" id="UP000037393">
    <property type="component" value="Unassembled WGS sequence"/>
</dbReference>